<dbReference type="InterPro" id="IPR051532">
    <property type="entry name" value="Ester_Hydrolysis_Enzymes"/>
</dbReference>
<dbReference type="Proteomes" id="UP001589789">
    <property type="component" value="Unassembled WGS sequence"/>
</dbReference>
<evidence type="ECO:0000313" key="2">
    <source>
        <dbReference type="EMBL" id="MFC0386586.1"/>
    </source>
</evidence>
<dbReference type="Pfam" id="PF25182">
    <property type="entry name" value="NonGDSL"/>
    <property type="match status" value="1"/>
</dbReference>
<sequence>MLRVLSIFGLALLLALPARAGCPASPTPAFALPATGAAVAEGRPLTIIAFGSSSTEGFAASGPAATYPARLQARLREALPGRAITVINRGRGGEDVSEMLPRLGRDVIAAAPTLVIWQVGANAVLRRLPPAAYEAGVGAGLERLRAAGIETLLMDSQESPRLRAMPEDQRRFEAITARLAAAHRVPLFARGALMRLWESQGVPNSAVIGSDGLHHTDLGYDCVAAALADGIAAAVRPVLPAGNVAQAARPG</sequence>
<dbReference type="GO" id="GO:0016787">
    <property type="term" value="F:hydrolase activity"/>
    <property type="evidence" value="ECO:0007669"/>
    <property type="project" value="UniProtKB-KW"/>
</dbReference>
<name>A0ABV6ISL3_9PROT</name>
<dbReference type="Gene3D" id="3.40.50.1110">
    <property type="entry name" value="SGNH hydrolase"/>
    <property type="match status" value="1"/>
</dbReference>
<proteinExistence type="predicted"/>
<evidence type="ECO:0000313" key="3">
    <source>
        <dbReference type="Proteomes" id="UP001589789"/>
    </source>
</evidence>
<protein>
    <submittedName>
        <fullName evidence="2">SGNH/GDSL hydrolase family protein</fullName>
    </submittedName>
</protein>
<feature type="signal peptide" evidence="1">
    <location>
        <begin position="1"/>
        <end position="20"/>
    </location>
</feature>
<dbReference type="InterPro" id="IPR036514">
    <property type="entry name" value="SGNH_hydro_sf"/>
</dbReference>
<dbReference type="RefSeq" id="WP_377051197.1">
    <property type="nucleotide sequence ID" value="NZ_JBHLVZ010000034.1"/>
</dbReference>
<dbReference type="PANTHER" id="PTHR30383">
    <property type="entry name" value="THIOESTERASE 1/PROTEASE 1/LYSOPHOSPHOLIPASE L1"/>
    <property type="match status" value="1"/>
</dbReference>
<organism evidence="2 3">
    <name type="scientific">Muricoccus vinaceus</name>
    <dbReference type="NCBI Taxonomy" id="424704"/>
    <lineage>
        <taxon>Bacteria</taxon>
        <taxon>Pseudomonadati</taxon>
        <taxon>Pseudomonadota</taxon>
        <taxon>Alphaproteobacteria</taxon>
        <taxon>Acetobacterales</taxon>
        <taxon>Roseomonadaceae</taxon>
        <taxon>Muricoccus</taxon>
    </lineage>
</organism>
<dbReference type="SUPFAM" id="SSF52266">
    <property type="entry name" value="SGNH hydrolase"/>
    <property type="match status" value="1"/>
</dbReference>
<keyword evidence="2" id="KW-0378">Hydrolase</keyword>
<feature type="chain" id="PRO_5046123092" evidence="1">
    <location>
        <begin position="21"/>
        <end position="251"/>
    </location>
</feature>
<dbReference type="PANTHER" id="PTHR30383:SF5">
    <property type="entry name" value="SGNH HYDROLASE-TYPE ESTERASE DOMAIN-CONTAINING PROTEIN"/>
    <property type="match status" value="1"/>
</dbReference>
<comment type="caution">
    <text evidence="2">The sequence shown here is derived from an EMBL/GenBank/DDBJ whole genome shotgun (WGS) entry which is preliminary data.</text>
</comment>
<reference evidence="2 3" key="1">
    <citation type="submission" date="2024-09" db="EMBL/GenBank/DDBJ databases">
        <authorList>
            <person name="Sun Q."/>
            <person name="Mori K."/>
        </authorList>
    </citation>
    <scope>NUCLEOTIDE SEQUENCE [LARGE SCALE GENOMIC DNA]</scope>
    <source>
        <strain evidence="2 3">CCM 7468</strain>
    </source>
</reference>
<dbReference type="InterPro" id="IPR057572">
    <property type="entry name" value="NonGDSL"/>
</dbReference>
<dbReference type="EMBL" id="JBHLVZ010000034">
    <property type="protein sequence ID" value="MFC0386586.1"/>
    <property type="molecule type" value="Genomic_DNA"/>
</dbReference>
<evidence type="ECO:0000256" key="1">
    <source>
        <dbReference type="SAM" id="SignalP"/>
    </source>
</evidence>
<accession>A0ABV6ISL3</accession>
<keyword evidence="3" id="KW-1185">Reference proteome</keyword>
<gene>
    <name evidence="2" type="ORF">ACFFIC_13670</name>
</gene>
<keyword evidence="1" id="KW-0732">Signal</keyword>